<dbReference type="Proteomes" id="UP000215086">
    <property type="component" value="Chromosome"/>
</dbReference>
<feature type="region of interest" description="Disordered" evidence="5">
    <location>
        <begin position="53"/>
        <end position="82"/>
    </location>
</feature>
<dbReference type="EMBL" id="CP018477">
    <property type="protein sequence ID" value="ASV75514.1"/>
    <property type="molecule type" value="Genomic_DNA"/>
</dbReference>
<evidence type="ECO:0000256" key="1">
    <source>
        <dbReference type="ARBA" id="ARBA00022490"/>
    </source>
</evidence>
<feature type="modified residue" description="4-aspartylphosphate" evidence="4">
    <location>
        <position position="204"/>
    </location>
</feature>
<evidence type="ECO:0000256" key="2">
    <source>
        <dbReference type="ARBA" id="ARBA00022845"/>
    </source>
</evidence>
<dbReference type="Gene3D" id="2.60.40.4380">
    <property type="entry name" value="Translational regulator CsrA"/>
    <property type="match status" value="1"/>
</dbReference>
<dbReference type="SUPFAM" id="SSF117130">
    <property type="entry name" value="CsrA-like"/>
    <property type="match status" value="1"/>
</dbReference>
<keyword evidence="3" id="KW-0694">RNA-binding</keyword>
<dbReference type="GO" id="GO:0006109">
    <property type="term" value="P:regulation of carbohydrate metabolic process"/>
    <property type="evidence" value="ECO:0007669"/>
    <property type="project" value="InterPro"/>
</dbReference>
<dbReference type="InterPro" id="IPR011006">
    <property type="entry name" value="CheY-like_superfamily"/>
</dbReference>
<dbReference type="KEGG" id="ttf:THTE_2912"/>
<dbReference type="GO" id="GO:0000160">
    <property type="term" value="P:phosphorelay signal transduction system"/>
    <property type="evidence" value="ECO:0007669"/>
    <property type="project" value="InterPro"/>
</dbReference>
<gene>
    <name evidence="7" type="ORF">THTE_2912</name>
</gene>
<dbReference type="PANTHER" id="PTHR34984">
    <property type="entry name" value="CARBON STORAGE REGULATOR"/>
    <property type="match status" value="1"/>
</dbReference>
<name>A0A286RHR4_9BACT</name>
<dbReference type="InterPro" id="IPR001789">
    <property type="entry name" value="Sig_transdc_resp-reg_receiver"/>
</dbReference>
<sequence length="275" mass="30670">MLTRRENERIVLPTVHTSIQVVRISGSTVRLGIDAPPEVPVLREELLETFQQETAMSQRASTQASLQRNTPPQQRDSSANELPIKTHQAYEKILDCLVVALEYADVQLTQGNLELARQTIQKALVHLHETRQQVGAVGQADCSMQAAQTHQERVALVVQNVKKSQRPIAAVLERAGFKVKIVPNGCQALDYLAKHARPDLIIFDFDQPVPSRKTPCDTARTLREIRDNPDLRGVKVIALGSRSPAELQVTIGPHGVDQWIQTAHQAETFIRELNL</sequence>
<dbReference type="AlphaFoldDB" id="A0A286RHR4"/>
<dbReference type="GO" id="GO:0048027">
    <property type="term" value="F:mRNA 5'-UTR binding"/>
    <property type="evidence" value="ECO:0007669"/>
    <property type="project" value="TreeGrafter"/>
</dbReference>
<protein>
    <submittedName>
        <fullName evidence="7">Two-component response regulator</fullName>
    </submittedName>
</protein>
<keyword evidence="2" id="KW-0810">Translation regulation</keyword>
<evidence type="ECO:0000256" key="5">
    <source>
        <dbReference type="SAM" id="MobiDB-lite"/>
    </source>
</evidence>
<feature type="compositionally biased region" description="Polar residues" evidence="5">
    <location>
        <begin position="53"/>
        <end position="80"/>
    </location>
</feature>
<keyword evidence="1" id="KW-0963">Cytoplasm</keyword>
<dbReference type="PANTHER" id="PTHR34984:SF1">
    <property type="entry name" value="CARBON STORAGE REGULATOR"/>
    <property type="match status" value="1"/>
</dbReference>
<dbReference type="Pfam" id="PF02599">
    <property type="entry name" value="CsrA"/>
    <property type="match status" value="1"/>
</dbReference>
<evidence type="ECO:0000259" key="6">
    <source>
        <dbReference type="PROSITE" id="PS50110"/>
    </source>
</evidence>
<reference evidence="7 8" key="1">
    <citation type="journal article" name="Front. Microbiol.">
        <title>Sugar Metabolism of the First Thermophilic Planctomycete Thermogutta terrifontis: Comparative Genomic and Transcriptomic Approaches.</title>
        <authorList>
            <person name="Elcheninov A.G."/>
            <person name="Menzel P."/>
            <person name="Gudbergsdottir S.R."/>
            <person name="Slesarev A.I."/>
            <person name="Kadnikov V.V."/>
            <person name="Krogh A."/>
            <person name="Bonch-Osmolovskaya E.A."/>
            <person name="Peng X."/>
            <person name="Kublanov I.V."/>
        </authorList>
    </citation>
    <scope>NUCLEOTIDE SEQUENCE [LARGE SCALE GENOMIC DNA]</scope>
    <source>
        <strain evidence="7 8">R1</strain>
    </source>
</reference>
<dbReference type="Gene3D" id="3.40.50.2300">
    <property type="match status" value="1"/>
</dbReference>
<evidence type="ECO:0000313" key="7">
    <source>
        <dbReference type="EMBL" id="ASV75514.1"/>
    </source>
</evidence>
<evidence type="ECO:0000256" key="3">
    <source>
        <dbReference type="ARBA" id="ARBA00022884"/>
    </source>
</evidence>
<dbReference type="PROSITE" id="PS50110">
    <property type="entry name" value="RESPONSE_REGULATORY"/>
    <property type="match status" value="1"/>
</dbReference>
<dbReference type="GO" id="GO:0005829">
    <property type="term" value="C:cytosol"/>
    <property type="evidence" value="ECO:0007669"/>
    <property type="project" value="TreeGrafter"/>
</dbReference>
<evidence type="ECO:0000256" key="4">
    <source>
        <dbReference type="PROSITE-ProRule" id="PRU00169"/>
    </source>
</evidence>
<dbReference type="InterPro" id="IPR003751">
    <property type="entry name" value="CsrA"/>
</dbReference>
<feature type="domain" description="Response regulatory" evidence="6">
    <location>
        <begin position="154"/>
        <end position="275"/>
    </location>
</feature>
<keyword evidence="8" id="KW-1185">Reference proteome</keyword>
<dbReference type="InterPro" id="IPR036107">
    <property type="entry name" value="CsrA_sf"/>
</dbReference>
<evidence type="ECO:0000313" key="8">
    <source>
        <dbReference type="Proteomes" id="UP000215086"/>
    </source>
</evidence>
<proteinExistence type="predicted"/>
<keyword evidence="4" id="KW-0597">Phosphoprotein</keyword>
<dbReference type="GO" id="GO:0045947">
    <property type="term" value="P:negative regulation of translational initiation"/>
    <property type="evidence" value="ECO:0007669"/>
    <property type="project" value="TreeGrafter"/>
</dbReference>
<accession>A0A286RHR4</accession>
<dbReference type="SUPFAM" id="SSF52172">
    <property type="entry name" value="CheY-like"/>
    <property type="match status" value="1"/>
</dbReference>
<dbReference type="GO" id="GO:0006402">
    <property type="term" value="P:mRNA catabolic process"/>
    <property type="evidence" value="ECO:0007669"/>
    <property type="project" value="InterPro"/>
</dbReference>
<organism evidence="7 8">
    <name type="scientific">Thermogutta terrifontis</name>
    <dbReference type="NCBI Taxonomy" id="1331910"/>
    <lineage>
        <taxon>Bacteria</taxon>
        <taxon>Pseudomonadati</taxon>
        <taxon>Planctomycetota</taxon>
        <taxon>Planctomycetia</taxon>
        <taxon>Pirellulales</taxon>
        <taxon>Thermoguttaceae</taxon>
        <taxon>Thermogutta</taxon>
    </lineage>
</organism>